<dbReference type="EMBL" id="BLLF01000245">
    <property type="protein sequence ID" value="GFH09580.1"/>
    <property type="molecule type" value="Genomic_DNA"/>
</dbReference>
<dbReference type="AlphaFoldDB" id="A0A699YHA1"/>
<sequence>MPTHHNVNVVATGAFAIARVAVAAATGGAVWQPGIGHCIPWAWCATLQPSANTHAQLSQLPLQLYWLRAACKFWNTAKLSHSDLLIRGYQGRCGVRQEVSVQLECSVPACRQRADGG</sequence>
<organism evidence="1 2">
    <name type="scientific">Haematococcus lacustris</name>
    <name type="common">Green alga</name>
    <name type="synonym">Haematococcus pluvialis</name>
    <dbReference type="NCBI Taxonomy" id="44745"/>
    <lineage>
        <taxon>Eukaryota</taxon>
        <taxon>Viridiplantae</taxon>
        <taxon>Chlorophyta</taxon>
        <taxon>core chlorophytes</taxon>
        <taxon>Chlorophyceae</taxon>
        <taxon>CS clade</taxon>
        <taxon>Chlamydomonadales</taxon>
        <taxon>Haematococcaceae</taxon>
        <taxon>Haematococcus</taxon>
    </lineage>
</organism>
<accession>A0A699YHA1</accession>
<gene>
    <name evidence="1" type="ORF">HaLaN_04755</name>
</gene>
<evidence type="ECO:0000313" key="2">
    <source>
        <dbReference type="Proteomes" id="UP000485058"/>
    </source>
</evidence>
<evidence type="ECO:0000313" key="1">
    <source>
        <dbReference type="EMBL" id="GFH09580.1"/>
    </source>
</evidence>
<dbReference type="Proteomes" id="UP000485058">
    <property type="component" value="Unassembled WGS sequence"/>
</dbReference>
<proteinExistence type="predicted"/>
<protein>
    <submittedName>
        <fullName evidence="1">Uncharacterized protein</fullName>
    </submittedName>
</protein>
<comment type="caution">
    <text evidence="1">The sequence shown here is derived from an EMBL/GenBank/DDBJ whole genome shotgun (WGS) entry which is preliminary data.</text>
</comment>
<reference evidence="1 2" key="1">
    <citation type="submission" date="2020-02" db="EMBL/GenBank/DDBJ databases">
        <title>Draft genome sequence of Haematococcus lacustris strain NIES-144.</title>
        <authorList>
            <person name="Morimoto D."/>
            <person name="Nakagawa S."/>
            <person name="Yoshida T."/>
            <person name="Sawayama S."/>
        </authorList>
    </citation>
    <scope>NUCLEOTIDE SEQUENCE [LARGE SCALE GENOMIC DNA]</scope>
    <source>
        <strain evidence="1 2">NIES-144</strain>
    </source>
</reference>
<keyword evidence="2" id="KW-1185">Reference proteome</keyword>
<name>A0A699YHA1_HAELA</name>